<evidence type="ECO:0000313" key="5">
    <source>
        <dbReference type="RefSeq" id="XP_021284241.1"/>
    </source>
</evidence>
<dbReference type="InterPro" id="IPR042178">
    <property type="entry name" value="Serpin_sf_1"/>
</dbReference>
<accession>A0A6J1ABR6</accession>
<dbReference type="SMART" id="SM00093">
    <property type="entry name" value="SERPIN"/>
    <property type="match status" value="1"/>
</dbReference>
<keyword evidence="4" id="KW-1185">Reference proteome</keyword>
<dbReference type="Gene3D" id="2.30.39.10">
    <property type="entry name" value="Alpha-1-antitrypsin, domain 1"/>
    <property type="match status" value="1"/>
</dbReference>
<sequence>MDLRESIRRQTDVTLSLTKHVLQTEAKDSNLAFSPLSIHVVLSMIAAGSRGPTLDQLLSFLKSTSNDHLGSFSSELVSVVFADGSPAGGPRLSFANGVWIDKSLPLKPSFKQVVDNVYKAASNQVDFQTKVVASLFSKQWTSVNRSDGDNRRFSFYICLPEAKDGLPNLKLMSDSTVGQKPRLRCCHSRSLQTLLFTANDFVAADHPFLFLIREDVTGVVLFVGHVLNPLESRTSLPYTGEYV</sequence>
<gene>
    <name evidence="5" type="primary">LOC110416556</name>
</gene>
<dbReference type="PANTHER" id="PTHR11461">
    <property type="entry name" value="SERINE PROTEASE INHIBITOR, SERPIN"/>
    <property type="match status" value="1"/>
</dbReference>
<dbReference type="InterPro" id="IPR023795">
    <property type="entry name" value="Serpin_CS"/>
</dbReference>
<dbReference type="AlphaFoldDB" id="A0A6J1ABR6"/>
<protein>
    <submittedName>
        <fullName evidence="5">LOW QUALITY PROTEIN: serpin-ZX-like</fullName>
    </submittedName>
</protein>
<dbReference type="GeneID" id="110416556"/>
<dbReference type="GO" id="GO:0005615">
    <property type="term" value="C:extracellular space"/>
    <property type="evidence" value="ECO:0007669"/>
    <property type="project" value="InterPro"/>
</dbReference>
<evidence type="ECO:0000313" key="4">
    <source>
        <dbReference type="Proteomes" id="UP000504621"/>
    </source>
</evidence>
<evidence type="ECO:0000259" key="3">
    <source>
        <dbReference type="SMART" id="SM00093"/>
    </source>
</evidence>
<dbReference type="GO" id="GO:0004867">
    <property type="term" value="F:serine-type endopeptidase inhibitor activity"/>
    <property type="evidence" value="ECO:0007669"/>
    <property type="project" value="InterPro"/>
</dbReference>
<dbReference type="RefSeq" id="XP_021284241.1">
    <property type="nucleotide sequence ID" value="XM_021428566.1"/>
</dbReference>
<dbReference type="InterPro" id="IPR036186">
    <property type="entry name" value="Serpin_sf"/>
</dbReference>
<proteinExistence type="inferred from homology"/>
<dbReference type="PANTHER" id="PTHR11461:SF211">
    <property type="entry name" value="GH10112P-RELATED"/>
    <property type="match status" value="1"/>
</dbReference>
<feature type="domain" description="Serpin" evidence="3">
    <location>
        <begin position="15"/>
        <end position="229"/>
    </location>
</feature>
<dbReference type="InterPro" id="IPR023796">
    <property type="entry name" value="Serpin_dom"/>
</dbReference>
<dbReference type="Pfam" id="PF00079">
    <property type="entry name" value="Serpin"/>
    <property type="match status" value="2"/>
</dbReference>
<dbReference type="Proteomes" id="UP000504621">
    <property type="component" value="Unplaced"/>
</dbReference>
<dbReference type="SUPFAM" id="SSF56574">
    <property type="entry name" value="Serpins"/>
    <property type="match status" value="1"/>
</dbReference>
<evidence type="ECO:0000256" key="1">
    <source>
        <dbReference type="ARBA" id="ARBA00009500"/>
    </source>
</evidence>
<dbReference type="Gene3D" id="3.30.497.10">
    <property type="entry name" value="Antithrombin, subunit I, domain 2"/>
    <property type="match status" value="1"/>
</dbReference>
<dbReference type="InterPro" id="IPR042185">
    <property type="entry name" value="Serpin_sf_2"/>
</dbReference>
<reference evidence="5" key="1">
    <citation type="submission" date="2025-08" db="UniProtKB">
        <authorList>
            <consortium name="RefSeq"/>
        </authorList>
    </citation>
    <scope>IDENTIFICATION</scope>
    <source>
        <tissue evidence="5">Leaf</tissue>
    </source>
</reference>
<organism evidence="4 5">
    <name type="scientific">Herrania umbratica</name>
    <dbReference type="NCBI Taxonomy" id="108875"/>
    <lineage>
        <taxon>Eukaryota</taxon>
        <taxon>Viridiplantae</taxon>
        <taxon>Streptophyta</taxon>
        <taxon>Embryophyta</taxon>
        <taxon>Tracheophyta</taxon>
        <taxon>Spermatophyta</taxon>
        <taxon>Magnoliopsida</taxon>
        <taxon>eudicotyledons</taxon>
        <taxon>Gunneridae</taxon>
        <taxon>Pentapetalae</taxon>
        <taxon>rosids</taxon>
        <taxon>malvids</taxon>
        <taxon>Malvales</taxon>
        <taxon>Malvaceae</taxon>
        <taxon>Byttnerioideae</taxon>
        <taxon>Herrania</taxon>
    </lineage>
</organism>
<name>A0A6J1ABR6_9ROSI</name>
<comment type="similarity">
    <text evidence="1 2">Belongs to the serpin family.</text>
</comment>
<dbReference type="OrthoDB" id="1063785at2759"/>
<evidence type="ECO:0000256" key="2">
    <source>
        <dbReference type="RuleBase" id="RU000411"/>
    </source>
</evidence>
<dbReference type="InterPro" id="IPR000215">
    <property type="entry name" value="Serpin_fam"/>
</dbReference>
<dbReference type="PROSITE" id="PS00284">
    <property type="entry name" value="SERPIN"/>
    <property type="match status" value="1"/>
</dbReference>